<sequence length="1189" mass="130383">MTSIPCNTTTRKGPTSSTDWIVTSSPTFRTLSSSSSDNNNDTQTITSYTSPSTQLRGLIVQTDEPVCSLHIILATESNGGTISSNNNNIEQWHHPDDGLPHTLEHLIFLGSLTHPHKGILDKLANRCMASGTNAWTATDHTAYTLSTAGGEGMLNLLPIFADHVLFATLTEEGFVTEVHCVNGSGEDKGVVYCEMQGRENTEGSLIDRAVMDLLYPKYTPEGSTTTLSCGYSAETGGKLANLRTLDILKIRRYHREYYRSDNTLLLVTGNVDSEEFFKKLDEVEALVLRRRDEGIPDGTNDRVGRPWINSFVPPMESNVVGVYPPYSSMDESGSKPSPLVINFPSEDESRGTISIAWRGPPYSSRSTWTHLSLLWDYLSDSASSPLQLAFVENDNPLCADVGPARDIFTEGYHQVWFSECEVQAMEVVVPLFFEVMAEQSEGDAYDLERMKTVIRRYRRRLLEASERRPTDAVVDGIIRNFLYGPRAGEKKEDGEVSQQDEIDALHLDTDILVFLDEAETKLEDASYWQGLIKEFILQRPMAAVLGKPSAATAKESSQKEKEREAAQAKELGEEGLKKMADILEAAMAKNEAPIPEDILTSLPVPDLNKVPSIPLFNIRLSPSDSLSLGIIPESVRDVKAEDADAILARLKSDASQIQMPAPFHADFTHIDSSFVFAAVGIDTTPLTTEQRLYLPILDEIIFKLPATLESGERLTKDEFVNQLHDQTVSFSCGVGLLGGSIPQMVYLSVQTENAEGNGLATALTWIKRALYQTEITGDAVKTAIQRLISEIPPQIRSGPSVAATVASELMFDSEKSNVVACNVLRQKPFLSKLFEKIGGKLGDEEMDVEEDEEDAVMAQTDSSGVEEIVRELVKIRKLLFQTRNYHAFVAANLGSISNVVGLVVNSLVNEANKPQPGRIIENVAASSVRRPIQTGGEGAVCGLSAIESGFLNVMSNGIKPYDSNRPALLVAIEYLTALEGDFWVKLRGAGLTYSYSISDSTDSELLKFGLFKCTDIPAAFEKASEIITEYALGKAKISPISLENAKASLAYQVISGRKSKLSAATSSFVKTFKGEKMDYDRHMLAGIASVTETDVIHALITYLVPCFDPSSNLVIACPPNKLDAIHEYFVKKGWANLKKVPEESLFDAFTDSDTNKPAATLPEKVAGMSMFLPGAFAAQFRCSCPKCDR</sequence>
<dbReference type="FunFam" id="3.30.830.10:FF:000031">
    <property type="entry name" value="Putative zinc metalloprotease"/>
    <property type="match status" value="1"/>
</dbReference>
<dbReference type="PANTHER" id="PTHR43016">
    <property type="entry name" value="PRESEQUENCE PROTEASE"/>
    <property type="match status" value="1"/>
</dbReference>
<reference evidence="4 5" key="1">
    <citation type="submission" date="2024-10" db="EMBL/GenBank/DDBJ databases">
        <title>Updated reference genomes for cyclostephanoid diatoms.</title>
        <authorList>
            <person name="Roberts W.R."/>
            <person name="Alverson A.J."/>
        </authorList>
    </citation>
    <scope>NUCLEOTIDE SEQUENCE [LARGE SCALE GENOMIC DNA]</scope>
    <source>
        <strain evidence="4 5">AJA010-31</strain>
    </source>
</reference>
<feature type="region of interest" description="Disordered" evidence="1">
    <location>
        <begin position="1"/>
        <end position="21"/>
    </location>
</feature>
<evidence type="ECO:0000256" key="1">
    <source>
        <dbReference type="SAM" id="MobiDB-lite"/>
    </source>
</evidence>
<dbReference type="Pfam" id="PF00675">
    <property type="entry name" value="Peptidase_M16"/>
    <property type="match status" value="1"/>
</dbReference>
<keyword evidence="5" id="KW-1185">Reference proteome</keyword>
<feature type="region of interest" description="Disordered" evidence="1">
    <location>
        <begin position="29"/>
        <end position="48"/>
    </location>
</feature>
<dbReference type="InterPro" id="IPR007863">
    <property type="entry name" value="Peptidase_M16_C"/>
</dbReference>
<feature type="compositionally biased region" description="Basic and acidic residues" evidence="1">
    <location>
        <begin position="556"/>
        <end position="569"/>
    </location>
</feature>
<dbReference type="InterPro" id="IPR011765">
    <property type="entry name" value="Pept_M16_N"/>
</dbReference>
<feature type="compositionally biased region" description="Low complexity" evidence="1">
    <location>
        <begin position="29"/>
        <end position="47"/>
    </location>
</feature>
<name>A0ABD3NF51_9STRA</name>
<dbReference type="AlphaFoldDB" id="A0ABD3NF51"/>
<feature type="region of interest" description="Disordered" evidence="1">
    <location>
        <begin position="548"/>
        <end position="569"/>
    </location>
</feature>
<dbReference type="Proteomes" id="UP001530400">
    <property type="component" value="Unassembled WGS sequence"/>
</dbReference>
<dbReference type="SUPFAM" id="SSF63411">
    <property type="entry name" value="LuxS/MPP-like metallohydrolase"/>
    <property type="match status" value="3"/>
</dbReference>
<evidence type="ECO:0000259" key="2">
    <source>
        <dbReference type="Pfam" id="PF00675"/>
    </source>
</evidence>
<dbReference type="Pfam" id="PF05193">
    <property type="entry name" value="Peptidase_M16_C"/>
    <property type="match status" value="1"/>
</dbReference>
<comment type="caution">
    <text evidence="4">The sequence shown here is derived from an EMBL/GenBank/DDBJ whole genome shotgun (WGS) entry which is preliminary data.</text>
</comment>
<dbReference type="EMBL" id="JALLPJ020001187">
    <property type="protein sequence ID" value="KAL3774572.1"/>
    <property type="molecule type" value="Genomic_DNA"/>
</dbReference>
<organism evidence="4 5">
    <name type="scientific">Cyclotella atomus</name>
    <dbReference type="NCBI Taxonomy" id="382360"/>
    <lineage>
        <taxon>Eukaryota</taxon>
        <taxon>Sar</taxon>
        <taxon>Stramenopiles</taxon>
        <taxon>Ochrophyta</taxon>
        <taxon>Bacillariophyta</taxon>
        <taxon>Coscinodiscophyceae</taxon>
        <taxon>Thalassiosirophycidae</taxon>
        <taxon>Stephanodiscales</taxon>
        <taxon>Stephanodiscaceae</taxon>
        <taxon>Cyclotella</taxon>
    </lineage>
</organism>
<dbReference type="InterPro" id="IPR011249">
    <property type="entry name" value="Metalloenz_LuxS/M16"/>
</dbReference>
<dbReference type="PANTHER" id="PTHR43016:SF16">
    <property type="entry name" value="METALLOPROTEASE, PUTATIVE (AFU_ORTHOLOGUE AFUA_4G07610)-RELATED"/>
    <property type="match status" value="1"/>
</dbReference>
<feature type="domain" description="Peptidase M16 N-terminal" evidence="2">
    <location>
        <begin position="97"/>
        <end position="176"/>
    </location>
</feature>
<dbReference type="Gene3D" id="3.30.830.10">
    <property type="entry name" value="Metalloenzyme, LuxS/M16 peptidase-like"/>
    <property type="match status" value="4"/>
</dbReference>
<accession>A0ABD3NF51</accession>
<dbReference type="FunFam" id="3.30.830.10:FF:000015">
    <property type="entry name" value="Putative zinc metalloprotease"/>
    <property type="match status" value="1"/>
</dbReference>
<evidence type="ECO:0000313" key="4">
    <source>
        <dbReference type="EMBL" id="KAL3774572.1"/>
    </source>
</evidence>
<evidence type="ECO:0000259" key="3">
    <source>
        <dbReference type="Pfam" id="PF05193"/>
    </source>
</evidence>
<feature type="domain" description="Peptidase M16 C-terminal" evidence="3">
    <location>
        <begin position="249"/>
        <end position="451"/>
    </location>
</feature>
<protein>
    <submittedName>
        <fullName evidence="4">Uncharacterized protein</fullName>
    </submittedName>
</protein>
<evidence type="ECO:0000313" key="5">
    <source>
        <dbReference type="Proteomes" id="UP001530400"/>
    </source>
</evidence>
<proteinExistence type="predicted"/>
<gene>
    <name evidence="4" type="ORF">ACHAWO_005780</name>
</gene>